<feature type="domain" description="DUF2059" evidence="2">
    <location>
        <begin position="89"/>
        <end position="145"/>
    </location>
</feature>
<evidence type="ECO:0000313" key="4">
    <source>
        <dbReference type="Proteomes" id="UP001247620"/>
    </source>
</evidence>
<proteinExistence type="predicted"/>
<comment type="caution">
    <text evidence="3">The sequence shown here is derived from an EMBL/GenBank/DDBJ whole genome shotgun (WGS) entry which is preliminary data.</text>
</comment>
<keyword evidence="4" id="KW-1185">Reference proteome</keyword>
<evidence type="ECO:0000259" key="2">
    <source>
        <dbReference type="Pfam" id="PF09832"/>
    </source>
</evidence>
<sequence length="167" mass="18576">MKLNLNLITFITLFFLSVTGIKAQTAAPAITATHLKAAQDFLIATNVNNQFGSVMDNMIKSSSAQISEEHRASYLKVMNTFITKYFTWDALKDKIAALYAAEFTEDELIKLSAFYCTPLGKKVSSKLTVLTQKGMLIGQQAVADHRPELEQMMKDEFQKDTAPAAKE</sequence>
<dbReference type="Pfam" id="PF09832">
    <property type="entry name" value="DUF2059"/>
    <property type="match status" value="1"/>
</dbReference>
<feature type="chain" id="PRO_5046667274" description="DUF2059 domain-containing protein" evidence="1">
    <location>
        <begin position="24"/>
        <end position="167"/>
    </location>
</feature>
<name>A0ABU1TAN0_9SPHI</name>
<gene>
    <name evidence="3" type="ORF">J2W55_002302</name>
</gene>
<feature type="signal peptide" evidence="1">
    <location>
        <begin position="1"/>
        <end position="23"/>
    </location>
</feature>
<dbReference type="InterPro" id="IPR018637">
    <property type="entry name" value="DUF2059"/>
</dbReference>
<evidence type="ECO:0000256" key="1">
    <source>
        <dbReference type="SAM" id="SignalP"/>
    </source>
</evidence>
<keyword evidence="1" id="KW-0732">Signal</keyword>
<dbReference type="EMBL" id="JAVDUU010000002">
    <property type="protein sequence ID" value="MDR6942460.1"/>
    <property type="molecule type" value="Genomic_DNA"/>
</dbReference>
<accession>A0ABU1TAN0</accession>
<evidence type="ECO:0000313" key="3">
    <source>
        <dbReference type="EMBL" id="MDR6942460.1"/>
    </source>
</evidence>
<organism evidence="3 4">
    <name type="scientific">Mucilaginibacter pocheonensis</name>
    <dbReference type="NCBI Taxonomy" id="398050"/>
    <lineage>
        <taxon>Bacteria</taxon>
        <taxon>Pseudomonadati</taxon>
        <taxon>Bacteroidota</taxon>
        <taxon>Sphingobacteriia</taxon>
        <taxon>Sphingobacteriales</taxon>
        <taxon>Sphingobacteriaceae</taxon>
        <taxon>Mucilaginibacter</taxon>
    </lineage>
</organism>
<dbReference type="RefSeq" id="WP_310095698.1">
    <property type="nucleotide sequence ID" value="NZ_JAVDUU010000002.1"/>
</dbReference>
<reference evidence="3 4" key="1">
    <citation type="submission" date="2023-07" db="EMBL/GenBank/DDBJ databases">
        <title>Sorghum-associated microbial communities from plants grown in Nebraska, USA.</title>
        <authorList>
            <person name="Schachtman D."/>
        </authorList>
    </citation>
    <scope>NUCLEOTIDE SEQUENCE [LARGE SCALE GENOMIC DNA]</scope>
    <source>
        <strain evidence="3 4">3262</strain>
    </source>
</reference>
<protein>
    <recommendedName>
        <fullName evidence="2">DUF2059 domain-containing protein</fullName>
    </recommendedName>
</protein>
<dbReference type="Proteomes" id="UP001247620">
    <property type="component" value="Unassembled WGS sequence"/>
</dbReference>